<dbReference type="Proteomes" id="UP000323917">
    <property type="component" value="Chromosome"/>
</dbReference>
<evidence type="ECO:0000313" key="2">
    <source>
        <dbReference type="EMBL" id="QEG33510.1"/>
    </source>
</evidence>
<proteinExistence type="predicted"/>
<dbReference type="SUPFAM" id="SSF56436">
    <property type="entry name" value="C-type lectin-like"/>
    <property type="match status" value="1"/>
</dbReference>
<dbReference type="InterPro" id="IPR001304">
    <property type="entry name" value="C-type_lectin-like"/>
</dbReference>
<name>A0A5B9Q722_9BACT</name>
<feature type="domain" description="C-type lectin" evidence="1">
    <location>
        <begin position="10"/>
        <end position="75"/>
    </location>
</feature>
<dbReference type="KEGG" id="bgok:Pr1d_07740"/>
<dbReference type="InterPro" id="IPR016187">
    <property type="entry name" value="CTDL_fold"/>
</dbReference>
<dbReference type="PROSITE" id="PS50041">
    <property type="entry name" value="C_TYPE_LECTIN_2"/>
    <property type="match status" value="1"/>
</dbReference>
<gene>
    <name evidence="2" type="ORF">Pr1d_07740</name>
</gene>
<organism evidence="2 3">
    <name type="scientific">Bythopirellula goksoeyrii</name>
    <dbReference type="NCBI Taxonomy" id="1400387"/>
    <lineage>
        <taxon>Bacteria</taxon>
        <taxon>Pseudomonadati</taxon>
        <taxon>Planctomycetota</taxon>
        <taxon>Planctomycetia</taxon>
        <taxon>Pirellulales</taxon>
        <taxon>Lacipirellulaceae</taxon>
        <taxon>Bythopirellula</taxon>
    </lineage>
</organism>
<dbReference type="AlphaFoldDB" id="A0A5B9Q722"/>
<dbReference type="EMBL" id="CP042913">
    <property type="protein sequence ID" value="QEG33510.1"/>
    <property type="molecule type" value="Genomic_DNA"/>
</dbReference>
<dbReference type="OrthoDB" id="285457at2"/>
<sequence>MASGIFFGPWLGGVQDTKASGPASDWFWVTGEPFTFTNWHLGEPNDLFGNLEEDRIVFFASEGVSGNRSNLWNDEWSMRRINNYYVIEYVPEPATYAIALASLFQVIGRPRSGNLTSLLLRSQRSG</sequence>
<keyword evidence="3" id="KW-1185">Reference proteome</keyword>
<protein>
    <recommendedName>
        <fullName evidence="1">C-type lectin domain-containing protein</fullName>
    </recommendedName>
</protein>
<evidence type="ECO:0000259" key="1">
    <source>
        <dbReference type="PROSITE" id="PS50041"/>
    </source>
</evidence>
<evidence type="ECO:0000313" key="3">
    <source>
        <dbReference type="Proteomes" id="UP000323917"/>
    </source>
</evidence>
<reference evidence="2 3" key="1">
    <citation type="submission" date="2019-08" db="EMBL/GenBank/DDBJ databases">
        <title>Deep-cultivation of Planctomycetes and their phenomic and genomic characterization uncovers novel biology.</title>
        <authorList>
            <person name="Wiegand S."/>
            <person name="Jogler M."/>
            <person name="Boedeker C."/>
            <person name="Pinto D."/>
            <person name="Vollmers J."/>
            <person name="Rivas-Marin E."/>
            <person name="Kohn T."/>
            <person name="Peeters S.H."/>
            <person name="Heuer A."/>
            <person name="Rast P."/>
            <person name="Oberbeckmann S."/>
            <person name="Bunk B."/>
            <person name="Jeske O."/>
            <person name="Meyerdierks A."/>
            <person name="Storesund J.E."/>
            <person name="Kallscheuer N."/>
            <person name="Luecker S."/>
            <person name="Lage O.M."/>
            <person name="Pohl T."/>
            <person name="Merkel B.J."/>
            <person name="Hornburger P."/>
            <person name="Mueller R.-W."/>
            <person name="Bruemmer F."/>
            <person name="Labrenz M."/>
            <person name="Spormann A.M."/>
            <person name="Op den Camp H."/>
            <person name="Overmann J."/>
            <person name="Amann R."/>
            <person name="Jetten M.S.M."/>
            <person name="Mascher T."/>
            <person name="Medema M.H."/>
            <person name="Devos D.P."/>
            <person name="Kaster A.-K."/>
            <person name="Ovreas L."/>
            <person name="Rohde M."/>
            <person name="Galperin M.Y."/>
            <person name="Jogler C."/>
        </authorList>
    </citation>
    <scope>NUCLEOTIDE SEQUENCE [LARGE SCALE GENOMIC DNA]</scope>
    <source>
        <strain evidence="2 3">Pr1d</strain>
    </source>
</reference>
<dbReference type="Gene3D" id="3.10.100.10">
    <property type="entry name" value="Mannose-Binding Protein A, subunit A"/>
    <property type="match status" value="1"/>
</dbReference>
<accession>A0A5B9Q722</accession>
<dbReference type="InterPro" id="IPR016186">
    <property type="entry name" value="C-type_lectin-like/link_sf"/>
</dbReference>